<sequence length="319" mass="35236">MPMFVSKRTDSSTAIRILRGLGLASAEAMALFFKGAVTSSPIKTRRQEAEHICHSLDVSHFSDSSYECFSTNPLTGSVCACRRSPRLLANGYYVLTEDSFSTDDEGNVTLTPSHTSVSYKENLVRIFRRRRRAKRSLASLLSDMSQSCQSWLEGSVFRRSDPITPIQSSSWEEELDHSYEKDTPISFTYDPTDPVSSSDKVPPQTQLEEEEEPLCESCSAHEQFSQSVSGLLEVPPPSVCHLNSYSSSSKTSSETVLRKVLLLILTLCLCIAISNGWLLGSVSAAVAFMVLLSSICMSKPGSAVCWRRAKTEDITSRNE</sequence>
<evidence type="ECO:0000313" key="3">
    <source>
        <dbReference type="EMBL" id="KAK7163498.1"/>
    </source>
</evidence>
<protein>
    <recommendedName>
        <fullName evidence="5">Transmembrane protein 71</fullName>
    </recommendedName>
</protein>
<evidence type="ECO:0000256" key="1">
    <source>
        <dbReference type="SAM" id="MobiDB-lite"/>
    </source>
</evidence>
<reference evidence="3 4" key="1">
    <citation type="submission" date="2024-02" db="EMBL/GenBank/DDBJ databases">
        <title>Chromosome-level genome assembly of the Eurasian Minnow (Phoxinus phoxinus).</title>
        <authorList>
            <person name="Oriowo T.O."/>
            <person name="Martin S."/>
            <person name="Stange M."/>
            <person name="Chrysostomakis Y."/>
            <person name="Brown T."/>
            <person name="Winkler S."/>
            <person name="Kukowka S."/>
            <person name="Myers E.W."/>
            <person name="Bohne A."/>
        </authorList>
    </citation>
    <scope>NUCLEOTIDE SEQUENCE [LARGE SCALE GENOMIC DNA]</scope>
    <source>
        <strain evidence="3">ZFMK-TIS-60720</strain>
        <tissue evidence="3">Whole Organism</tissue>
    </source>
</reference>
<dbReference type="Pfam" id="PF15121">
    <property type="entry name" value="TMEM71"/>
    <property type="match status" value="1"/>
</dbReference>
<comment type="caution">
    <text evidence="3">The sequence shown here is derived from an EMBL/GenBank/DDBJ whole genome shotgun (WGS) entry which is preliminary data.</text>
</comment>
<name>A0AAN9HAW8_9TELE</name>
<gene>
    <name evidence="3" type="ORF">R3I93_007527</name>
</gene>
<evidence type="ECO:0000313" key="4">
    <source>
        <dbReference type="Proteomes" id="UP001364617"/>
    </source>
</evidence>
<keyword evidence="4" id="KW-1185">Reference proteome</keyword>
<feature type="transmembrane region" description="Helical" evidence="2">
    <location>
        <begin position="260"/>
        <end position="279"/>
    </location>
</feature>
<accession>A0AAN9HAW8</accession>
<proteinExistence type="predicted"/>
<feature type="region of interest" description="Disordered" evidence="1">
    <location>
        <begin position="182"/>
        <end position="212"/>
    </location>
</feature>
<dbReference type="Proteomes" id="UP001364617">
    <property type="component" value="Unassembled WGS sequence"/>
</dbReference>
<dbReference type="EMBL" id="JAYKXH010000007">
    <property type="protein sequence ID" value="KAK7163498.1"/>
    <property type="molecule type" value="Genomic_DNA"/>
</dbReference>
<dbReference type="PANTHER" id="PTHR35255:SF1">
    <property type="entry name" value="TRANSMEMBRANE PROTEIN 71"/>
    <property type="match status" value="1"/>
</dbReference>
<dbReference type="InterPro" id="IPR027975">
    <property type="entry name" value="TMEM71"/>
</dbReference>
<evidence type="ECO:0000256" key="2">
    <source>
        <dbReference type="SAM" id="Phobius"/>
    </source>
</evidence>
<keyword evidence="2" id="KW-0472">Membrane</keyword>
<feature type="transmembrane region" description="Helical" evidence="2">
    <location>
        <begin position="285"/>
        <end position="306"/>
    </location>
</feature>
<keyword evidence="2" id="KW-1133">Transmembrane helix</keyword>
<dbReference type="PANTHER" id="PTHR35255">
    <property type="entry name" value="TRANSMEMBRANE PROTEIN 71"/>
    <property type="match status" value="1"/>
</dbReference>
<evidence type="ECO:0008006" key="5">
    <source>
        <dbReference type="Google" id="ProtNLM"/>
    </source>
</evidence>
<organism evidence="3 4">
    <name type="scientific">Phoxinus phoxinus</name>
    <name type="common">Eurasian minnow</name>
    <dbReference type="NCBI Taxonomy" id="58324"/>
    <lineage>
        <taxon>Eukaryota</taxon>
        <taxon>Metazoa</taxon>
        <taxon>Chordata</taxon>
        <taxon>Craniata</taxon>
        <taxon>Vertebrata</taxon>
        <taxon>Euteleostomi</taxon>
        <taxon>Actinopterygii</taxon>
        <taxon>Neopterygii</taxon>
        <taxon>Teleostei</taxon>
        <taxon>Ostariophysi</taxon>
        <taxon>Cypriniformes</taxon>
        <taxon>Leuciscidae</taxon>
        <taxon>Phoxininae</taxon>
        <taxon>Phoxinus</taxon>
    </lineage>
</organism>
<keyword evidence="2" id="KW-0812">Transmembrane</keyword>
<dbReference type="AlphaFoldDB" id="A0AAN9HAW8"/>